<proteinExistence type="predicted"/>
<organism evidence="1 2">
    <name type="scientific">Romanomermis culicivorax</name>
    <name type="common">Nematode worm</name>
    <dbReference type="NCBI Taxonomy" id="13658"/>
    <lineage>
        <taxon>Eukaryota</taxon>
        <taxon>Metazoa</taxon>
        <taxon>Ecdysozoa</taxon>
        <taxon>Nematoda</taxon>
        <taxon>Enoplea</taxon>
        <taxon>Dorylaimia</taxon>
        <taxon>Mermithida</taxon>
        <taxon>Mermithoidea</taxon>
        <taxon>Mermithidae</taxon>
        <taxon>Romanomermis</taxon>
    </lineage>
</organism>
<evidence type="ECO:0000313" key="1">
    <source>
        <dbReference type="Proteomes" id="UP000887565"/>
    </source>
</evidence>
<dbReference type="Proteomes" id="UP000887565">
    <property type="component" value="Unplaced"/>
</dbReference>
<dbReference type="AlphaFoldDB" id="A0A915K660"/>
<accession>A0A915K660</accession>
<dbReference type="WBParaSite" id="nRc.2.0.1.t34215-RA">
    <property type="protein sequence ID" value="nRc.2.0.1.t34215-RA"/>
    <property type="gene ID" value="nRc.2.0.1.g34215"/>
</dbReference>
<evidence type="ECO:0000313" key="2">
    <source>
        <dbReference type="WBParaSite" id="nRc.2.0.1.t34215-RA"/>
    </source>
</evidence>
<sequence>MKIKFNVAIMSWSQRRLENQQICYSTFRPILQILQKSYLKNAPLNVADNLLLLRSVFVASEINRSFVNG</sequence>
<keyword evidence="1" id="KW-1185">Reference proteome</keyword>
<name>A0A915K660_ROMCU</name>
<protein>
    <submittedName>
        <fullName evidence="2">Uncharacterized protein</fullName>
    </submittedName>
</protein>
<reference evidence="2" key="1">
    <citation type="submission" date="2022-11" db="UniProtKB">
        <authorList>
            <consortium name="WormBaseParasite"/>
        </authorList>
    </citation>
    <scope>IDENTIFICATION</scope>
</reference>